<dbReference type="InterPro" id="IPR027417">
    <property type="entry name" value="P-loop_NTPase"/>
</dbReference>
<feature type="coiled-coil region" evidence="4">
    <location>
        <begin position="2"/>
        <end position="50"/>
    </location>
</feature>
<sequence length="517" mass="56858">MADFTEAKVQELQQEAISLAHKNERLSAALATARRRLEELQEQIDTLTRPPGTYGTFLEGDMASREADVMVGGRRMCLPVVPTLPLGAMRRGQLVRLNEQMLVISAADYEQTGALVYVKEVLADGRIVATGRSDDSIVLLPAGALRGQRIRIGDVLLADLKSSTALEIIQLSELDDLLLEEEPDVDYSDIGGLNDQIVEIRDAIELPFAHPETFREHGLRPPKGVLLYGPPGCGKTLIAKAVATSLARSKGSEGDKAYFLNIKGPELLDKYVGETERHIRTIFARAREKATSGMPVVVFFDEMESLFRTRGSGVSSDVETTIVPQLLAEIDGVEQLANVIVIGASNREDMIDPAILRPGRLDVKIRINRPDREGTIDIFHKYLTDKLPYHEDEIARYGGVGGVIEHLITHAVTAIFATDDSDRMFIVTFADGSQHTLYFSDFVSGALVANIVDRVKTVAVKDYLALGERGIRTAHMTQAIAQERREHENLRATTDPEEWARVLGRAGARVVDVAAID</sequence>
<keyword evidence="3 4" id="KW-0175">Coiled coil</keyword>
<keyword evidence="1 4" id="KW-0547">Nucleotide-binding</keyword>
<dbReference type="GO" id="GO:0019941">
    <property type="term" value="P:modification-dependent protein catabolic process"/>
    <property type="evidence" value="ECO:0007669"/>
    <property type="project" value="InterPro"/>
</dbReference>
<dbReference type="Pfam" id="PF17758">
    <property type="entry name" value="Prot_ATP_ID_OB_N"/>
    <property type="match status" value="1"/>
</dbReference>
<evidence type="ECO:0000313" key="7">
    <source>
        <dbReference type="EMBL" id="OKL54862.1"/>
    </source>
</evidence>
<dbReference type="Gene3D" id="1.10.8.60">
    <property type="match status" value="1"/>
</dbReference>
<dbReference type="Pfam" id="PF00004">
    <property type="entry name" value="AAA"/>
    <property type="match status" value="1"/>
</dbReference>
<dbReference type="InterPro" id="IPR032501">
    <property type="entry name" value="Prot_ATP_ID_OB_2nd"/>
</dbReference>
<dbReference type="FunFam" id="3.40.50.300:FF:001025">
    <property type="entry name" value="ATPase family, AAA domain-containing 2B"/>
    <property type="match status" value="1"/>
</dbReference>
<keyword evidence="8" id="KW-1185">Reference proteome</keyword>
<dbReference type="PANTHER" id="PTHR23077">
    <property type="entry name" value="AAA-FAMILY ATPASE"/>
    <property type="match status" value="1"/>
</dbReference>
<protein>
    <recommendedName>
        <fullName evidence="4">AAA ATPase forming ring-shaped complexes</fullName>
        <shortName evidence="4">ARC</shortName>
    </recommendedName>
</protein>
<dbReference type="Gene3D" id="2.40.50.140">
    <property type="entry name" value="Nucleic acid-binding proteins"/>
    <property type="match status" value="2"/>
</dbReference>
<dbReference type="HAMAP" id="MF_02112">
    <property type="entry name" value="ARC_ATPase"/>
    <property type="match status" value="1"/>
</dbReference>
<evidence type="ECO:0000256" key="5">
    <source>
        <dbReference type="RuleBase" id="RU003651"/>
    </source>
</evidence>
<dbReference type="InterPro" id="IPR003960">
    <property type="entry name" value="ATPase_AAA_CS"/>
</dbReference>
<dbReference type="SUPFAM" id="SSF52540">
    <property type="entry name" value="P-loop containing nucleoside triphosphate hydrolases"/>
    <property type="match status" value="1"/>
</dbReference>
<dbReference type="InterPro" id="IPR041626">
    <property type="entry name" value="Prot_ATP_ID_OB_N"/>
</dbReference>
<dbReference type="STRING" id="208480.SAMN02910418_01540"/>
<dbReference type="NCBIfam" id="TIGR03689">
    <property type="entry name" value="pup_AAA"/>
    <property type="match status" value="1"/>
</dbReference>
<dbReference type="InterPro" id="IPR022482">
    <property type="entry name" value="Proteasome_ATPase"/>
</dbReference>
<keyword evidence="2 4" id="KW-0067">ATP-binding</keyword>
<reference evidence="8" key="1">
    <citation type="submission" date="2016-12" db="EMBL/GenBank/DDBJ databases">
        <authorList>
            <person name="Meng X."/>
        </authorList>
    </citation>
    <scope>NUCLEOTIDE SEQUENCE [LARGE SCALE GENOMIC DNA]</scope>
    <source>
        <strain evidence="8">DSM 19116</strain>
    </source>
</reference>
<proteinExistence type="inferred from homology"/>
<dbReference type="Gene3D" id="3.40.50.300">
    <property type="entry name" value="P-loop containing nucleotide triphosphate hydrolases"/>
    <property type="match status" value="1"/>
</dbReference>
<comment type="caution">
    <text evidence="7">The sequence shown here is derived from an EMBL/GenBank/DDBJ whole genome shotgun (WGS) entry which is preliminary data.</text>
</comment>
<dbReference type="InterPro" id="IPR003959">
    <property type="entry name" value="ATPase_AAA_core"/>
</dbReference>
<evidence type="ECO:0000256" key="1">
    <source>
        <dbReference type="ARBA" id="ARBA00022741"/>
    </source>
</evidence>
<organism evidence="7 8">
    <name type="scientific">Bowdeniella nasicola</name>
    <dbReference type="NCBI Taxonomy" id="208480"/>
    <lineage>
        <taxon>Bacteria</taxon>
        <taxon>Bacillati</taxon>
        <taxon>Actinomycetota</taxon>
        <taxon>Actinomycetes</taxon>
        <taxon>Actinomycetales</taxon>
        <taxon>Actinomycetaceae</taxon>
        <taxon>Bowdeniella</taxon>
    </lineage>
</organism>
<comment type="similarity">
    <text evidence="4 5">Belongs to the AAA ATPase family.</text>
</comment>
<evidence type="ECO:0000259" key="6">
    <source>
        <dbReference type="SMART" id="SM00382"/>
    </source>
</evidence>
<evidence type="ECO:0000256" key="3">
    <source>
        <dbReference type="ARBA" id="ARBA00023054"/>
    </source>
</evidence>
<dbReference type="InterPro" id="IPR050168">
    <property type="entry name" value="AAA_ATPase_domain"/>
</dbReference>
<feature type="binding site" evidence="4">
    <location>
        <begin position="232"/>
        <end position="237"/>
    </location>
    <ligand>
        <name>ATP</name>
        <dbReference type="ChEBI" id="CHEBI:30616"/>
    </ligand>
</feature>
<accession>A0A1Q5Q583</accession>
<dbReference type="Pfam" id="PF16450">
    <property type="entry name" value="Prot_ATP_ID_OB_C"/>
    <property type="match status" value="1"/>
</dbReference>
<dbReference type="GO" id="GO:0005524">
    <property type="term" value="F:ATP binding"/>
    <property type="evidence" value="ECO:0007669"/>
    <property type="project" value="UniProtKB-UniRule"/>
</dbReference>
<keyword evidence="7" id="KW-0647">Proteasome</keyword>
<dbReference type="OrthoDB" id="9809379at2"/>
<dbReference type="GO" id="GO:0016887">
    <property type="term" value="F:ATP hydrolysis activity"/>
    <property type="evidence" value="ECO:0007669"/>
    <property type="project" value="UniProtKB-UniRule"/>
</dbReference>
<dbReference type="GO" id="GO:0000502">
    <property type="term" value="C:proteasome complex"/>
    <property type="evidence" value="ECO:0007669"/>
    <property type="project" value="UniProtKB-KW"/>
</dbReference>
<feature type="domain" description="AAA+ ATPase" evidence="6">
    <location>
        <begin position="221"/>
        <end position="371"/>
    </location>
</feature>
<dbReference type="GO" id="GO:0010498">
    <property type="term" value="P:proteasomal protein catabolic process"/>
    <property type="evidence" value="ECO:0007669"/>
    <property type="project" value="InterPro"/>
</dbReference>
<dbReference type="InterPro" id="IPR012340">
    <property type="entry name" value="NA-bd_OB-fold"/>
</dbReference>
<dbReference type="PANTHER" id="PTHR23077:SF144">
    <property type="entry name" value="PROTEASOME-ASSOCIATED ATPASE"/>
    <property type="match status" value="1"/>
</dbReference>
<evidence type="ECO:0000256" key="4">
    <source>
        <dbReference type="HAMAP-Rule" id="MF_02112"/>
    </source>
</evidence>
<name>A0A1Q5Q583_9ACTO</name>
<dbReference type="AlphaFoldDB" id="A0A1Q5Q583"/>
<dbReference type="Gene3D" id="1.20.5.170">
    <property type="match status" value="1"/>
</dbReference>
<gene>
    <name evidence="4" type="primary">arc</name>
    <name evidence="7" type="ORF">BSZ39_01940</name>
</gene>
<dbReference type="InterPro" id="IPR003593">
    <property type="entry name" value="AAA+_ATPase"/>
</dbReference>
<evidence type="ECO:0000256" key="2">
    <source>
        <dbReference type="ARBA" id="ARBA00022840"/>
    </source>
</evidence>
<evidence type="ECO:0000313" key="8">
    <source>
        <dbReference type="Proteomes" id="UP000185628"/>
    </source>
</evidence>
<dbReference type="RefSeq" id="WP_073715712.1">
    <property type="nucleotide sequence ID" value="NZ_MQVR01000006.1"/>
</dbReference>
<comment type="subunit">
    <text evidence="4">Homohexamer. Assembles into a hexameric ring structure.</text>
</comment>
<dbReference type="EMBL" id="MQVR01000006">
    <property type="protein sequence ID" value="OKL54862.1"/>
    <property type="molecule type" value="Genomic_DNA"/>
</dbReference>
<dbReference type="PROSITE" id="PS00674">
    <property type="entry name" value="AAA"/>
    <property type="match status" value="1"/>
</dbReference>
<dbReference type="SMART" id="SM00382">
    <property type="entry name" value="AAA"/>
    <property type="match status" value="1"/>
</dbReference>
<dbReference type="Proteomes" id="UP000185628">
    <property type="component" value="Unassembled WGS sequence"/>
</dbReference>